<organism evidence="1">
    <name type="scientific">Lygus hesperus</name>
    <name type="common">Western plant bug</name>
    <dbReference type="NCBI Taxonomy" id="30085"/>
    <lineage>
        <taxon>Eukaryota</taxon>
        <taxon>Metazoa</taxon>
        <taxon>Ecdysozoa</taxon>
        <taxon>Arthropoda</taxon>
        <taxon>Hexapoda</taxon>
        <taxon>Insecta</taxon>
        <taxon>Pterygota</taxon>
        <taxon>Neoptera</taxon>
        <taxon>Paraneoptera</taxon>
        <taxon>Hemiptera</taxon>
        <taxon>Heteroptera</taxon>
        <taxon>Panheteroptera</taxon>
        <taxon>Cimicomorpha</taxon>
        <taxon>Miridae</taxon>
        <taxon>Mirini</taxon>
        <taxon>Lygus</taxon>
    </lineage>
</organism>
<dbReference type="EMBL" id="GBHO01023687">
    <property type="protein sequence ID" value="JAG19917.1"/>
    <property type="molecule type" value="Transcribed_RNA"/>
</dbReference>
<gene>
    <name evidence="1" type="primary">PTP</name>
    <name evidence="1" type="ORF">CM83_1976</name>
</gene>
<reference evidence="1" key="2">
    <citation type="submission" date="2014-07" db="EMBL/GenBank/DDBJ databases">
        <authorList>
            <person name="Hull J."/>
        </authorList>
    </citation>
    <scope>NUCLEOTIDE SEQUENCE</scope>
</reference>
<reference evidence="1" key="1">
    <citation type="journal article" date="2014" name="PLoS ONE">
        <title>Transcriptome-Based Identification of ABC Transporters in the Western Tarnished Plant Bug Lygus hesperus.</title>
        <authorList>
            <person name="Hull J.J."/>
            <person name="Chaney K."/>
            <person name="Geib S.M."/>
            <person name="Fabrick J.A."/>
            <person name="Brent C.S."/>
            <person name="Walsh D."/>
            <person name="Lavine L.C."/>
        </authorList>
    </citation>
    <scope>NUCLEOTIDE SEQUENCE</scope>
</reference>
<accession>A0A0A9XGQ5</accession>
<proteinExistence type="predicted"/>
<sequence length="107" mass="11563">MSTQLQKNLLLWYVQPLLRSAVSAPVRVPTPTHTATLGGGIHATSTTESSDVVVEAGWHIGQWGPEKQSYNRRGTGACGFNYQGQRWGHYGTGDTNNLAGEHPCEGL</sequence>
<dbReference type="AlphaFoldDB" id="A0A0A9XGQ5"/>
<evidence type="ECO:0000313" key="1">
    <source>
        <dbReference type="EMBL" id="JAG19917.1"/>
    </source>
</evidence>
<name>A0A0A9XGQ5_LYGHE</name>
<protein>
    <submittedName>
        <fullName evidence="1">DNA terminal protein</fullName>
    </submittedName>
</protein>